<dbReference type="Gene3D" id="3.40.1010.10">
    <property type="entry name" value="Cobalt-precorrin-4 Transmethylase, Domain 1"/>
    <property type="match status" value="1"/>
</dbReference>
<dbReference type="Proteomes" id="UP000565719">
    <property type="component" value="Unassembled WGS sequence"/>
</dbReference>
<gene>
    <name evidence="2" type="ORF">F0225_06505</name>
</gene>
<evidence type="ECO:0000259" key="1">
    <source>
        <dbReference type="Pfam" id="PF00590"/>
    </source>
</evidence>
<name>A0A7Y3ZXM0_9VIBR</name>
<sequence>MIINRELGVKIFLIGTGIGDFQRISMQSMQILQSVDVIFHLSPHHGNIVNAAPQAEVHDLKDLYESNDEPNHVYDLISQHIYCHASNNQGTTAFVTYGHPLFFVRCSLDLMASDLDVELLPAISSFDTLLIDSPVHLGDGVQIFDTALFVAYNIKPSPLVPVALYQYGDFGGNQLRTKPDSRRFQLLQEQLLSIYPSDHLAHIVVSGWANDVSCSVVSFPIKQLIHNINEAVIGSSLVIGAK</sequence>
<dbReference type="InterPro" id="IPR035996">
    <property type="entry name" value="4pyrrol_Methylase_sf"/>
</dbReference>
<dbReference type="SUPFAM" id="SSF53790">
    <property type="entry name" value="Tetrapyrrole methylase"/>
    <property type="match status" value="1"/>
</dbReference>
<dbReference type="EMBL" id="VTXC01000013">
    <property type="protein sequence ID" value="NOH70991.1"/>
    <property type="molecule type" value="Genomic_DNA"/>
</dbReference>
<evidence type="ECO:0000313" key="2">
    <source>
        <dbReference type="EMBL" id="NOH70991.1"/>
    </source>
</evidence>
<proteinExistence type="predicted"/>
<protein>
    <recommendedName>
        <fullName evidence="1">Tetrapyrrole methylase domain-containing protein</fullName>
    </recommendedName>
</protein>
<feature type="domain" description="Tetrapyrrole methylase" evidence="1">
    <location>
        <begin position="10"/>
        <end position="145"/>
    </location>
</feature>
<organism evidence="2 3">
    <name type="scientific">Vibrio pectenicida</name>
    <dbReference type="NCBI Taxonomy" id="62763"/>
    <lineage>
        <taxon>Bacteria</taxon>
        <taxon>Pseudomonadati</taxon>
        <taxon>Pseudomonadota</taxon>
        <taxon>Gammaproteobacteria</taxon>
        <taxon>Vibrionales</taxon>
        <taxon>Vibrionaceae</taxon>
        <taxon>Vibrio</taxon>
    </lineage>
</organism>
<reference evidence="2 3" key="1">
    <citation type="submission" date="2019-09" db="EMBL/GenBank/DDBJ databases">
        <title>Draft genome sequencing and comparative genomics of hatchery-associated Vibrios.</title>
        <authorList>
            <person name="Kehlet-Delgado H."/>
            <person name="Mueller R.S."/>
        </authorList>
    </citation>
    <scope>NUCLEOTIDE SEQUENCE [LARGE SCALE GENOMIC DNA]</scope>
    <source>
        <strain evidence="2 3">99-46-Y</strain>
    </source>
</reference>
<comment type="caution">
    <text evidence="2">The sequence shown here is derived from an EMBL/GenBank/DDBJ whole genome shotgun (WGS) entry which is preliminary data.</text>
</comment>
<accession>A0A7Y3ZXM0</accession>
<dbReference type="InterPro" id="IPR000878">
    <property type="entry name" value="4pyrrol_Mease"/>
</dbReference>
<evidence type="ECO:0000313" key="3">
    <source>
        <dbReference type="Proteomes" id="UP000565719"/>
    </source>
</evidence>
<dbReference type="GO" id="GO:0008168">
    <property type="term" value="F:methyltransferase activity"/>
    <property type="evidence" value="ECO:0007669"/>
    <property type="project" value="InterPro"/>
</dbReference>
<dbReference type="AlphaFoldDB" id="A0A7Y3ZXM0"/>
<dbReference type="Pfam" id="PF00590">
    <property type="entry name" value="TP_methylase"/>
    <property type="match status" value="1"/>
</dbReference>
<dbReference type="InterPro" id="IPR014777">
    <property type="entry name" value="4pyrrole_Mease_sub1"/>
</dbReference>